<dbReference type="Ensembl" id="ENSPFOT00000026168.1">
    <property type="protein sequence ID" value="ENSPFOP00000021173.1"/>
    <property type="gene ID" value="ENSPFOG00000022179.1"/>
</dbReference>
<protein>
    <submittedName>
        <fullName evidence="4">Zgc:85936</fullName>
    </submittedName>
</protein>
<dbReference type="Pfam" id="PF12796">
    <property type="entry name" value="Ank_2"/>
    <property type="match status" value="1"/>
</dbReference>
<dbReference type="InterPro" id="IPR011015">
    <property type="entry name" value="LEM/LEM-like_dom_sf"/>
</dbReference>
<keyword evidence="5" id="KW-1185">Reference proteome</keyword>
<feature type="region of interest" description="Disordered" evidence="2">
    <location>
        <begin position="337"/>
        <end position="359"/>
    </location>
</feature>
<reference evidence="5" key="1">
    <citation type="submission" date="2013-10" db="EMBL/GenBank/DDBJ databases">
        <authorList>
            <person name="Schartl M."/>
            <person name="Warren W."/>
        </authorList>
    </citation>
    <scope>NUCLEOTIDE SEQUENCE [LARGE SCALE GENOMIC DNA]</scope>
    <source>
        <strain evidence="5">female</strain>
    </source>
</reference>
<dbReference type="SMART" id="SM00248">
    <property type="entry name" value="ANK"/>
    <property type="match status" value="4"/>
</dbReference>
<dbReference type="CDD" id="cd12934">
    <property type="entry name" value="LEM"/>
    <property type="match status" value="1"/>
</dbReference>
<dbReference type="PANTHER" id="PTHR46427">
    <property type="entry name" value="ANKYRIN REPEAT AND LEM DOMAIN-CONTAINING PROTEIN 1"/>
    <property type="match status" value="1"/>
</dbReference>
<dbReference type="GO" id="GO:0005737">
    <property type="term" value="C:cytoplasm"/>
    <property type="evidence" value="ECO:0007669"/>
    <property type="project" value="TreeGrafter"/>
</dbReference>
<dbReference type="InterPro" id="IPR036770">
    <property type="entry name" value="Ankyrin_rpt-contain_sf"/>
</dbReference>
<dbReference type="GO" id="GO:0000712">
    <property type="term" value="P:resolution of meiotic recombination intermediates"/>
    <property type="evidence" value="ECO:0007669"/>
    <property type="project" value="TreeGrafter"/>
</dbReference>
<dbReference type="SUPFAM" id="SSF48403">
    <property type="entry name" value="Ankyrin repeat"/>
    <property type="match status" value="1"/>
</dbReference>
<feature type="compositionally biased region" description="Low complexity" evidence="2">
    <location>
        <begin position="515"/>
        <end position="529"/>
    </location>
</feature>
<dbReference type="InterPro" id="IPR003887">
    <property type="entry name" value="LEM_dom"/>
</dbReference>
<evidence type="ECO:0000256" key="1">
    <source>
        <dbReference type="PROSITE-ProRule" id="PRU00023"/>
    </source>
</evidence>
<dbReference type="GO" id="GO:0000724">
    <property type="term" value="P:double-strand break repair via homologous recombination"/>
    <property type="evidence" value="ECO:0007669"/>
    <property type="project" value="TreeGrafter"/>
</dbReference>
<dbReference type="Proteomes" id="UP000028760">
    <property type="component" value="Unassembled WGS sequence"/>
</dbReference>
<dbReference type="GeneTree" id="ENSGT00510000049316"/>
<name>A0A096LPT2_POEFO</name>
<dbReference type="PROSITE" id="PS50088">
    <property type="entry name" value="ANK_REPEAT"/>
    <property type="match status" value="2"/>
</dbReference>
<dbReference type="PANTHER" id="PTHR46427:SF1">
    <property type="entry name" value="ANKYRIN REPEAT AND LEM DOMAIN-CONTAINING PROTEIN 1"/>
    <property type="match status" value="1"/>
</dbReference>
<feature type="region of interest" description="Disordered" evidence="2">
    <location>
        <begin position="384"/>
        <end position="602"/>
    </location>
</feature>
<keyword evidence="1" id="KW-0040">ANK repeat</keyword>
<dbReference type="PROSITE" id="PS50954">
    <property type="entry name" value="LEM"/>
    <property type="match status" value="1"/>
</dbReference>
<dbReference type="EMBL" id="AYCK01001544">
    <property type="status" value="NOT_ANNOTATED_CDS"/>
    <property type="molecule type" value="Genomic_DNA"/>
</dbReference>
<dbReference type="CDD" id="cd10454">
    <property type="entry name" value="GIY-YIG_COG3680_Meta"/>
    <property type="match status" value="1"/>
</dbReference>
<evidence type="ECO:0000313" key="4">
    <source>
        <dbReference type="Ensembl" id="ENSPFOP00000021173.1"/>
    </source>
</evidence>
<dbReference type="Pfam" id="PF03020">
    <property type="entry name" value="LEM"/>
    <property type="match status" value="1"/>
</dbReference>
<dbReference type="Gene3D" id="1.25.40.20">
    <property type="entry name" value="Ankyrin repeat-containing domain"/>
    <property type="match status" value="1"/>
</dbReference>
<accession>A0A096LPT2</accession>
<dbReference type="Gene3D" id="1.10.720.40">
    <property type="match status" value="1"/>
</dbReference>
<sequence>MDCSKRRLASQLCVAVNDGDSRSVQLFLSKGANPNLVDSKGVAAIHLAVGKETEKNIRCLKMLLQHGSDPNVRSSDGLTPLHVAALWGCYQNLKLLLMNGGNPNLKDNEGNTAAELAEHQDNRKCASLLHEYQSSADTEEEDFPQFQYFSLLLSSIPLSSTRRSSFLNLSNMNGRPSCRGVSFNGPSVLSSTRISAAGPVATTAAPENDALSCDDGSVTEDNEQAASANAPSEFLSRRASRKSVSFRNVDDYFPVFSPETPKPSTAADISQRTDTLPFDMSEYSDFLDSERLATVLPQQGIDVTSPDHVFVFSRESSESTEEELEKTVISQCALELSDDEPEGQSDKDPPSSSGTCSSHYSSCESDHYTSCLDAPVPRRHPVFPLEEEAESDTRTKQDSTDSESTARKLDGVRQGAESSEENGGLQFTPSPFVTGRTRSRLSRCSMRTSRNPESVLTTSSLFDDTLPTPVRMFRQTPRCQSSGHGFNSPYTPSHTSRHLERCTERDSLPKDSQDPQSSTLTSPSVSNSQADTLILHNSETDSDYGSESNSASSSSTSSCFSPRTSTEDTDPPHTPGTGCTPRYSMSRLSSRRPQRLADLSFTPGGRPVIQNLDEPVEYLYTDTEQGHKLIETHVPPTISDETVLYDWRALQTETESSKETRGMTDRELRLRLVELGESPGPISSRTRPTYLRKLCRLLQEMFSSLTLLALGYSPDLCRVLKTFQLPNSHGDEQSLCQQFDQPDQNRKWREGIIKSSFNYLLLDPSRVTKNLPFRSHTMTPQECFQTFIHAIFYVGKGKRSRPYSHLYEALEYYRGEKTAKKLCPKVQHILQVWTAGQGVISLHCFQNVIPVEAYTREACMVEAIGLKMLTNQKRGDFYGVVSNWELKRKRELGIHLLYRAMQIFLAEGERQLRPADIRQ</sequence>
<reference evidence="4" key="3">
    <citation type="submission" date="2025-09" db="UniProtKB">
        <authorList>
            <consortium name="Ensembl"/>
        </authorList>
    </citation>
    <scope>IDENTIFICATION</scope>
</reference>
<evidence type="ECO:0000259" key="3">
    <source>
        <dbReference type="PROSITE" id="PS50954"/>
    </source>
</evidence>
<evidence type="ECO:0000313" key="5">
    <source>
        <dbReference type="Proteomes" id="UP000028760"/>
    </source>
</evidence>
<feature type="compositionally biased region" description="Polar residues" evidence="2">
    <location>
        <begin position="445"/>
        <end position="462"/>
    </location>
</feature>
<dbReference type="SMART" id="SM00540">
    <property type="entry name" value="LEM"/>
    <property type="match status" value="1"/>
</dbReference>
<reference evidence="4" key="2">
    <citation type="submission" date="2025-08" db="UniProtKB">
        <authorList>
            <consortium name="Ensembl"/>
        </authorList>
    </citation>
    <scope>IDENTIFICATION</scope>
</reference>
<dbReference type="InterPro" id="IPR034998">
    <property type="entry name" value="ANKLE1"/>
</dbReference>
<dbReference type="GO" id="GO:0004520">
    <property type="term" value="F:DNA endonuclease activity"/>
    <property type="evidence" value="ECO:0007669"/>
    <property type="project" value="TreeGrafter"/>
</dbReference>
<organism evidence="4 5">
    <name type="scientific">Poecilia formosa</name>
    <name type="common">Amazon molly</name>
    <name type="synonym">Limia formosa</name>
    <dbReference type="NCBI Taxonomy" id="48698"/>
    <lineage>
        <taxon>Eukaryota</taxon>
        <taxon>Metazoa</taxon>
        <taxon>Chordata</taxon>
        <taxon>Craniata</taxon>
        <taxon>Vertebrata</taxon>
        <taxon>Euteleostomi</taxon>
        <taxon>Actinopterygii</taxon>
        <taxon>Neopterygii</taxon>
        <taxon>Teleostei</taxon>
        <taxon>Neoteleostei</taxon>
        <taxon>Acanthomorphata</taxon>
        <taxon>Ovalentaria</taxon>
        <taxon>Atherinomorphae</taxon>
        <taxon>Cyprinodontiformes</taxon>
        <taxon>Poeciliidae</taxon>
        <taxon>Poeciliinae</taxon>
        <taxon>Poecilia</taxon>
    </lineage>
</organism>
<feature type="compositionally biased region" description="Low complexity" evidence="2">
    <location>
        <begin position="543"/>
        <end position="564"/>
    </location>
</feature>
<feature type="repeat" description="ANK" evidence="1">
    <location>
        <begin position="40"/>
        <end position="75"/>
    </location>
</feature>
<feature type="domain" description="LEM" evidence="3">
    <location>
        <begin position="657"/>
        <end position="701"/>
    </location>
</feature>
<dbReference type="GO" id="GO:0005654">
    <property type="term" value="C:nucleoplasm"/>
    <property type="evidence" value="ECO:0007669"/>
    <property type="project" value="TreeGrafter"/>
</dbReference>
<feature type="compositionally biased region" description="Low complexity" evidence="2">
    <location>
        <begin position="350"/>
        <end position="359"/>
    </location>
</feature>
<feature type="repeat" description="ANK" evidence="1">
    <location>
        <begin position="76"/>
        <end position="108"/>
    </location>
</feature>
<dbReference type="Pfam" id="PF22945">
    <property type="entry name" value="LEM-3_GIY-YIG"/>
    <property type="match status" value="1"/>
</dbReference>
<dbReference type="SUPFAM" id="SSF63451">
    <property type="entry name" value="LEM domain"/>
    <property type="match status" value="1"/>
</dbReference>
<proteinExistence type="predicted"/>
<feature type="compositionally biased region" description="Basic and acidic residues" evidence="2">
    <location>
        <begin position="497"/>
        <end position="513"/>
    </location>
</feature>
<feature type="compositionally biased region" description="Polar residues" evidence="2">
    <location>
        <begin position="477"/>
        <end position="494"/>
    </location>
</feature>
<feature type="compositionally biased region" description="Basic and acidic residues" evidence="2">
    <location>
        <begin position="391"/>
        <end position="411"/>
    </location>
</feature>
<dbReference type="InterPro" id="IPR002110">
    <property type="entry name" value="Ankyrin_rpt"/>
</dbReference>
<dbReference type="AlphaFoldDB" id="A0A096LPT2"/>
<dbReference type="PROSITE" id="PS50297">
    <property type="entry name" value="ANK_REP_REGION"/>
    <property type="match status" value="1"/>
</dbReference>
<feature type="region of interest" description="Disordered" evidence="2">
    <location>
        <begin position="199"/>
        <end position="233"/>
    </location>
</feature>
<evidence type="ECO:0000256" key="2">
    <source>
        <dbReference type="SAM" id="MobiDB-lite"/>
    </source>
</evidence>